<gene>
    <name evidence="4" type="ORF">PSEUBRA_SCAF12g01677</name>
</gene>
<feature type="region of interest" description="Disordered" evidence="2">
    <location>
        <begin position="1630"/>
        <end position="1849"/>
    </location>
</feature>
<feature type="region of interest" description="Disordered" evidence="2">
    <location>
        <begin position="1"/>
        <end position="172"/>
    </location>
</feature>
<feature type="region of interest" description="Disordered" evidence="2">
    <location>
        <begin position="1270"/>
        <end position="1300"/>
    </location>
</feature>
<feature type="compositionally biased region" description="Basic and acidic residues" evidence="2">
    <location>
        <begin position="576"/>
        <end position="589"/>
    </location>
</feature>
<feature type="compositionally biased region" description="Polar residues" evidence="2">
    <location>
        <begin position="191"/>
        <end position="204"/>
    </location>
</feature>
<feature type="compositionally biased region" description="Low complexity" evidence="2">
    <location>
        <begin position="423"/>
        <end position="433"/>
    </location>
</feature>
<dbReference type="EMBL" id="KI545854">
    <property type="protein sequence ID" value="EST09117.1"/>
    <property type="molecule type" value="Genomic_DNA"/>
</dbReference>
<feature type="compositionally biased region" description="Basic and acidic residues" evidence="2">
    <location>
        <begin position="1"/>
        <end position="13"/>
    </location>
</feature>
<dbReference type="InterPro" id="IPR001680">
    <property type="entry name" value="WD40_rpt"/>
</dbReference>
<evidence type="ECO:0000256" key="1">
    <source>
        <dbReference type="SAM" id="Coils"/>
    </source>
</evidence>
<dbReference type="Gene3D" id="1.20.1280.50">
    <property type="match status" value="1"/>
</dbReference>
<feature type="compositionally biased region" description="Polar residues" evidence="2">
    <location>
        <begin position="103"/>
        <end position="118"/>
    </location>
</feature>
<organism evidence="4 5">
    <name type="scientific">Kalmanozyma brasiliensis (strain GHG001)</name>
    <name type="common">Yeast</name>
    <name type="synonym">Pseudozyma brasiliensis</name>
    <dbReference type="NCBI Taxonomy" id="1365824"/>
    <lineage>
        <taxon>Eukaryota</taxon>
        <taxon>Fungi</taxon>
        <taxon>Dikarya</taxon>
        <taxon>Basidiomycota</taxon>
        <taxon>Ustilaginomycotina</taxon>
        <taxon>Ustilaginomycetes</taxon>
        <taxon>Ustilaginales</taxon>
        <taxon>Ustilaginaceae</taxon>
        <taxon>Kalmanozyma</taxon>
    </lineage>
</organism>
<dbReference type="STRING" id="1365824.V5GT90"/>
<dbReference type="InterPro" id="IPR015943">
    <property type="entry name" value="WD40/YVTN_repeat-like_dom_sf"/>
</dbReference>
<dbReference type="Proteomes" id="UP000019377">
    <property type="component" value="Unassembled WGS sequence"/>
</dbReference>
<feature type="compositionally biased region" description="Basic and acidic residues" evidence="2">
    <location>
        <begin position="1819"/>
        <end position="1839"/>
    </location>
</feature>
<evidence type="ECO:0000259" key="3">
    <source>
        <dbReference type="PROSITE" id="PS50181"/>
    </source>
</evidence>
<feature type="coiled-coil region" evidence="1">
    <location>
        <begin position="341"/>
        <end position="368"/>
    </location>
</feature>
<dbReference type="InterPro" id="IPR036047">
    <property type="entry name" value="F-box-like_dom_sf"/>
</dbReference>
<dbReference type="Gene3D" id="2.130.10.10">
    <property type="entry name" value="YVTN repeat-like/Quinoprotein amine dehydrogenase"/>
    <property type="match status" value="2"/>
</dbReference>
<feature type="region of interest" description="Disordered" evidence="2">
    <location>
        <begin position="576"/>
        <end position="602"/>
    </location>
</feature>
<keyword evidence="1" id="KW-0175">Coiled coil</keyword>
<feature type="region of interest" description="Disordered" evidence="2">
    <location>
        <begin position="191"/>
        <end position="220"/>
    </location>
</feature>
<dbReference type="HOGENOM" id="CLU_236512_0_0_1"/>
<dbReference type="SMART" id="SM00320">
    <property type="entry name" value="WD40"/>
    <property type="match status" value="3"/>
</dbReference>
<feature type="coiled-coil region" evidence="1">
    <location>
        <begin position="1499"/>
        <end position="1530"/>
    </location>
</feature>
<feature type="compositionally biased region" description="Polar residues" evidence="2">
    <location>
        <begin position="211"/>
        <end position="220"/>
    </location>
</feature>
<feature type="compositionally biased region" description="Polar residues" evidence="2">
    <location>
        <begin position="1279"/>
        <end position="1295"/>
    </location>
</feature>
<accession>V5GT90</accession>
<proteinExistence type="predicted"/>
<dbReference type="PROSITE" id="PS50181">
    <property type="entry name" value="FBOX"/>
    <property type="match status" value="1"/>
</dbReference>
<protein>
    <recommendedName>
        <fullName evidence="3">F-box domain-containing protein</fullName>
    </recommendedName>
</protein>
<keyword evidence="5" id="KW-1185">Reference proteome</keyword>
<feature type="compositionally biased region" description="Polar residues" evidence="2">
    <location>
        <begin position="72"/>
        <end position="88"/>
    </location>
</feature>
<evidence type="ECO:0000313" key="5">
    <source>
        <dbReference type="Proteomes" id="UP000019377"/>
    </source>
</evidence>
<dbReference type="Pfam" id="PF12937">
    <property type="entry name" value="F-box-like"/>
    <property type="match status" value="1"/>
</dbReference>
<dbReference type="SUPFAM" id="SSF50978">
    <property type="entry name" value="WD40 repeat-like"/>
    <property type="match status" value="1"/>
</dbReference>
<dbReference type="PROSITE" id="PS50330">
    <property type="entry name" value="UIM"/>
    <property type="match status" value="1"/>
</dbReference>
<dbReference type="GeneID" id="27416937"/>
<feature type="compositionally biased region" description="Basic and acidic residues" evidence="2">
    <location>
        <begin position="730"/>
        <end position="741"/>
    </location>
</feature>
<dbReference type="eggNOG" id="KOG0274">
    <property type="taxonomic scope" value="Eukaryota"/>
</dbReference>
<dbReference type="InterPro" id="IPR001810">
    <property type="entry name" value="F-box_dom"/>
</dbReference>
<sequence>MVKDGKADDEIARPVRSSSLRANHALQLPPSHSSLSVRSDNDNSGYITASSSRVSQLDSEPVTALPRIDLNSIHSSTPTKNTPMSRTPSSDSLSDMGNSSNDTSPANLASLSSVTTFVPSTLSDPPSSDDDDDATSDPEGAASNDADIVDKYDFDLRDPPRNLPSSESHWSTTDHLREAMEGDVLTISHSHATSINESRPISRSPSHHGDSTSQNHSSFPMSISASWPSLALPPSAVKLQRRRRNILLKLLKTFEGREQVLHLCHSLVLLLYSSLDHPVPQTYRGAIARPVGTVLAFSFPRPMRVALMQRIYTTAEGIDNFRRVILIARWVTSATEAAMDHWQQIQDNRRLKQKAKELEREDREIEWTGEEPIHKGSDDVEGAFPRWLQPPSLAPFDVEDEKGEQSFAKAPLRKLGKVTGRGDATGAVGADVAENANEKRSTKPAGPKSKSTSMLRPFTRLFSSLFRHTHLSIAAESLATIGEACETAAVLAGGGMFWRAVGIQRLGLPFLSRRRRQGIERLGIVLSLCSVLLSLLVLRIERKALRSELRSAHRRIIRANDKLGWATDLAGTTIDRDQALSHRTRDPSRSRTRTQSGEKPVDLLGADLQAAARDLDDESDSNSSRLSETWTVVPDDEEPRRRTHHPHPLDVSSMVKSTERSLVRAESDLRNTRRRIKLNFWEKVANWSESIFLGYEAAMPHVDKDGIEGWTGLVASAIRLSTIWKENQSVERQHDVAEPHEAPGASGILTDPAAQHEQHNNDAGHVTDRNADTDASTIVRVTDPRAVEVEAQNGHADASDEPSAVIDVARLAPELLIRTFAFLDPVSLSRAAAVCRAWALVARDDATWRAAFATYFSLEAAQAHRAASLEVSATPALRRLTNASWRQEFQQRVDLLRQWRKSRTPTVLSTPRVDIIKKISLSKQHRILLSATDTYGVASRSNPWTGKVIKGYLDAEGTVNGAGNGNPNQEFSPNVTSLNMSSDASHIFWGFRSGEVGMTIISRQGANPRGLIRSVRFTPRASHAGPVTAIAIPFASDSDGAHGPGRSPERLRQATAMLGDVASTFVTAGFDGSVRLWSSERQWPLWIAASSTKAPLANAISSGTPDQNNAETAAPLCALAYDAKSGVIVAGSTTGKVFVWTHIDVAALLRIPPEATDPEHLQNGSPGPETLEAHGQFLRLSQAICPTTINMPPGAAAEVAVSSIFIDAASKPTDAGSSAQDCSILVHHSGARVLLRHRISQDPSDSVETTILGAAVMDEITAIRVDFEPRLPKRDPRSTAHSPSISVHASPTLSATKPEKGTTLAIGQTFDTYDTSSQYPERKLVCIGTKSGSLFLFDWESTGSAFSLDTQHEWQGPTPRFQGKLQLLPSIGWEAHHTSITALDMTPLHIFVGTSDGTIKVFDSLAGDLQRTINDRTATRHPARMLAAGELTESEAARFRVTQIIADHECLVASIGHQVLAFKAEAWISKRAAAAAGAGPASKTRGAQPRLSDNKWLGQVELRRDVRETEAELEAEAEEREVEYSKIRNRQGFELEGLSETEALEYALMLSRDEEAATATSKARHMGGAGYVPGAHAGSSRRPIETPVEVVEDPELADALEQIALAESRESTPFHPSPRYRLLEDTDFDVDLDDLDEPSGRPSPSPSPGASPYLSDVSSPPSRAWTILSQAGASATTPAHASDRWGSHSKVRTVNVPRQARLSSPTPAEAMSISSSLGSSVRSPPELHSPRDFPAMESPRHTPAVGGEGLTPGQVSPFFRRGSGFNATSSPASPGPGAVGKWTKSPNLRPVDARPNAWASRSPRASTSGEAKPSLLAESLKEGKGKGRAEAAGEGRPAADADEQDMDEEMRFAIQLSLAEQRSRTET</sequence>
<feature type="compositionally biased region" description="Acidic residues" evidence="2">
    <location>
        <begin position="127"/>
        <end position="136"/>
    </location>
</feature>
<feature type="compositionally biased region" description="Polar residues" evidence="2">
    <location>
        <begin position="30"/>
        <end position="58"/>
    </location>
</feature>
<feature type="region of interest" description="Disordered" evidence="2">
    <location>
        <begin position="1559"/>
        <end position="1586"/>
    </location>
</feature>
<dbReference type="SUPFAM" id="SSF81383">
    <property type="entry name" value="F-box domain"/>
    <property type="match status" value="1"/>
</dbReference>
<dbReference type="InterPro" id="IPR003903">
    <property type="entry name" value="UIM_dom"/>
</dbReference>
<feature type="region of interest" description="Disordered" evidence="2">
    <location>
        <begin position="423"/>
        <end position="452"/>
    </location>
</feature>
<dbReference type="OrthoDB" id="429520at2759"/>
<feature type="compositionally biased region" description="Low complexity" evidence="2">
    <location>
        <begin position="1712"/>
        <end position="1723"/>
    </location>
</feature>
<dbReference type="InterPro" id="IPR036322">
    <property type="entry name" value="WD40_repeat_dom_sf"/>
</dbReference>
<name>V5GT90_KALBG</name>
<feature type="compositionally biased region" description="Polar residues" evidence="2">
    <location>
        <begin position="1656"/>
        <end position="1679"/>
    </location>
</feature>
<evidence type="ECO:0000313" key="4">
    <source>
        <dbReference type="EMBL" id="EST09117.1"/>
    </source>
</evidence>
<feature type="compositionally biased region" description="Basic and acidic residues" evidence="2">
    <location>
        <begin position="148"/>
        <end position="160"/>
    </location>
</feature>
<feature type="domain" description="F-box" evidence="3">
    <location>
        <begin position="805"/>
        <end position="851"/>
    </location>
</feature>
<evidence type="ECO:0000256" key="2">
    <source>
        <dbReference type="SAM" id="MobiDB-lite"/>
    </source>
</evidence>
<feature type="region of interest" description="Disordered" evidence="2">
    <location>
        <begin position="730"/>
        <end position="749"/>
    </location>
</feature>
<feature type="compositionally biased region" description="Polar residues" evidence="2">
    <location>
        <begin position="621"/>
        <end position="630"/>
    </location>
</feature>
<feature type="compositionally biased region" description="Low complexity" evidence="2">
    <location>
        <begin position="89"/>
        <end position="102"/>
    </location>
</feature>
<feature type="region of interest" description="Disordered" evidence="2">
    <location>
        <begin position="614"/>
        <end position="657"/>
    </location>
</feature>
<dbReference type="SUPFAM" id="SSF50969">
    <property type="entry name" value="YVTN repeat-like/Quinoprotein amine dehydrogenase"/>
    <property type="match status" value="1"/>
</dbReference>
<dbReference type="InterPro" id="IPR011044">
    <property type="entry name" value="Quino_amine_DH_bsu"/>
</dbReference>
<reference evidence="5" key="1">
    <citation type="journal article" date="2013" name="Genome Announc.">
        <title>Draft genome sequence of Pseudozyma brasiliensis sp. nov. strain GHG001, a high producer of endo-1,4-xylanase isolated from an insect pest of sugarcane.</title>
        <authorList>
            <person name="Oliveira J.V.D.C."/>
            <person name="dos Santos R.A.C."/>
            <person name="Borges T.A."/>
            <person name="Riano-Pachon D.M."/>
            <person name="Goldman G.H."/>
        </authorList>
    </citation>
    <scope>NUCLEOTIDE SEQUENCE [LARGE SCALE GENOMIC DNA]</scope>
    <source>
        <strain evidence="5">GHG001</strain>
    </source>
</reference>